<evidence type="ECO:0000259" key="9">
    <source>
        <dbReference type="Pfam" id="PF04234"/>
    </source>
</evidence>
<comment type="similarity">
    <text evidence="2 7">Belongs to the CopC family.</text>
</comment>
<comment type="subcellular location">
    <subcellularLocation>
        <location evidence="1 7">Periplasm</location>
    </subcellularLocation>
</comment>
<dbReference type="GO" id="GO:0042597">
    <property type="term" value="C:periplasmic space"/>
    <property type="evidence" value="ECO:0007669"/>
    <property type="project" value="UniProtKB-SubCell"/>
</dbReference>
<keyword evidence="3 7" id="KW-0479">Metal-binding</keyword>
<evidence type="ECO:0000256" key="7">
    <source>
        <dbReference type="RuleBase" id="RU369037"/>
    </source>
</evidence>
<feature type="chain" id="PRO_5044337387" description="Copper resistance protein C" evidence="8">
    <location>
        <begin position="27"/>
        <end position="124"/>
    </location>
</feature>
<dbReference type="PANTHER" id="PTHR34820:SF4">
    <property type="entry name" value="INNER MEMBRANE PROTEIN YEBZ"/>
    <property type="match status" value="1"/>
</dbReference>
<evidence type="ECO:0000256" key="1">
    <source>
        <dbReference type="ARBA" id="ARBA00004418"/>
    </source>
</evidence>
<gene>
    <name evidence="10" type="primary">yobA</name>
    <name evidence="10" type="ORF">NCTC11967_04233</name>
</gene>
<dbReference type="GO" id="GO:0005886">
    <property type="term" value="C:plasma membrane"/>
    <property type="evidence" value="ECO:0007669"/>
    <property type="project" value="TreeGrafter"/>
</dbReference>
<dbReference type="SUPFAM" id="SSF81296">
    <property type="entry name" value="E set domains"/>
    <property type="match status" value="1"/>
</dbReference>
<dbReference type="GO" id="GO:0046688">
    <property type="term" value="P:response to copper ion"/>
    <property type="evidence" value="ECO:0007669"/>
    <property type="project" value="UniProtKB-UniRule"/>
</dbReference>
<comment type="function">
    <text evidence="7">Involved in copper resistance.</text>
</comment>
<evidence type="ECO:0000256" key="5">
    <source>
        <dbReference type="ARBA" id="ARBA00022764"/>
    </source>
</evidence>
<dbReference type="FunFam" id="2.60.40.1220:FF:000001">
    <property type="entry name" value="CopC domain-containing protein YobA"/>
    <property type="match status" value="1"/>
</dbReference>
<evidence type="ECO:0000256" key="6">
    <source>
        <dbReference type="ARBA" id="ARBA00023008"/>
    </source>
</evidence>
<evidence type="ECO:0000313" key="11">
    <source>
        <dbReference type="Proteomes" id="UP000251313"/>
    </source>
</evidence>
<keyword evidence="6 7" id="KW-0186">Copper</keyword>
<dbReference type="InterPro" id="IPR014756">
    <property type="entry name" value="Ig_E-set"/>
</dbReference>
<evidence type="ECO:0000256" key="4">
    <source>
        <dbReference type="ARBA" id="ARBA00022729"/>
    </source>
</evidence>
<dbReference type="AlphaFoldDB" id="A0AB38G3I2"/>
<name>A0AB38G3I2_9ENTR</name>
<accession>A0AB38G3I2</accession>
<keyword evidence="5 7" id="KW-0574">Periplasm</keyword>
<evidence type="ECO:0000256" key="2">
    <source>
        <dbReference type="ARBA" id="ARBA00010509"/>
    </source>
</evidence>
<dbReference type="RefSeq" id="WP_038256881.1">
    <property type="nucleotide sequence ID" value="NZ_JBCNMK010000013.1"/>
</dbReference>
<comment type="caution">
    <text evidence="10">The sequence shown here is derived from an EMBL/GenBank/DDBJ whole genome shotgun (WGS) entry which is preliminary data.</text>
</comment>
<dbReference type="PANTHER" id="PTHR34820">
    <property type="entry name" value="INNER MEMBRANE PROTEIN YEBZ"/>
    <property type="match status" value="1"/>
</dbReference>
<organism evidence="10 11">
    <name type="scientific">Yokenella regensburgei</name>
    <dbReference type="NCBI Taxonomy" id="158877"/>
    <lineage>
        <taxon>Bacteria</taxon>
        <taxon>Pseudomonadati</taxon>
        <taxon>Pseudomonadota</taxon>
        <taxon>Gammaproteobacteria</taxon>
        <taxon>Enterobacterales</taxon>
        <taxon>Enterobacteriaceae</taxon>
        <taxon>Yokenella</taxon>
    </lineage>
</organism>
<evidence type="ECO:0000256" key="8">
    <source>
        <dbReference type="SAM" id="SignalP"/>
    </source>
</evidence>
<dbReference type="GO" id="GO:0006825">
    <property type="term" value="P:copper ion transport"/>
    <property type="evidence" value="ECO:0007669"/>
    <property type="project" value="InterPro"/>
</dbReference>
<dbReference type="InterPro" id="IPR007348">
    <property type="entry name" value="CopC_dom"/>
</dbReference>
<dbReference type="Proteomes" id="UP000251313">
    <property type="component" value="Unassembled WGS sequence"/>
</dbReference>
<proteinExistence type="inferred from homology"/>
<keyword evidence="4 7" id="KW-0732">Signal</keyword>
<feature type="domain" description="CopC" evidence="9">
    <location>
        <begin position="27"/>
        <end position="123"/>
    </location>
</feature>
<dbReference type="InterPro" id="IPR047685">
    <property type="entry name" value="CopC-like"/>
</dbReference>
<dbReference type="EMBL" id="UAVL01000020">
    <property type="protein sequence ID" value="SQA65207.1"/>
    <property type="molecule type" value="Genomic_DNA"/>
</dbReference>
<dbReference type="InterPro" id="IPR014755">
    <property type="entry name" value="Cu-Rt/internalin_Ig-like"/>
</dbReference>
<reference evidence="10 11" key="1">
    <citation type="submission" date="2018-06" db="EMBL/GenBank/DDBJ databases">
        <authorList>
            <consortium name="Pathogen Informatics"/>
            <person name="Doyle S."/>
        </authorList>
    </citation>
    <scope>NUCLEOTIDE SEQUENCE [LARGE SCALE GENOMIC DNA]</scope>
    <source>
        <strain evidence="10 11">NCTC11967</strain>
    </source>
</reference>
<feature type="signal peptide" evidence="8">
    <location>
        <begin position="1"/>
        <end position="26"/>
    </location>
</feature>
<dbReference type="GO" id="GO:0005507">
    <property type="term" value="F:copper ion binding"/>
    <property type="evidence" value="ECO:0007669"/>
    <property type="project" value="UniProtKB-UniRule"/>
</dbReference>
<dbReference type="Gene3D" id="2.60.40.1220">
    <property type="match status" value="1"/>
</dbReference>
<evidence type="ECO:0000313" key="10">
    <source>
        <dbReference type="EMBL" id="SQA65207.1"/>
    </source>
</evidence>
<dbReference type="Pfam" id="PF04234">
    <property type="entry name" value="CopC"/>
    <property type="match status" value="1"/>
</dbReference>
<sequence>MGTTASRILCASALMAALLTSTSVLAHAHLKHQEPAADAVVTTSPKALTLNFSEGIEAKFSGLTLTGPKEMKTAIGTATVNANDNTQLVVALNQPLAAGDYRVDWHVVSVDGHKTKGQYHFSVK</sequence>
<dbReference type="InterPro" id="IPR032694">
    <property type="entry name" value="CopC/D"/>
</dbReference>
<protein>
    <recommendedName>
        <fullName evidence="7">Copper resistance protein C</fullName>
    </recommendedName>
</protein>
<dbReference type="NCBIfam" id="NF007636">
    <property type="entry name" value="PRK10301.1"/>
    <property type="match status" value="1"/>
</dbReference>
<dbReference type="NCBIfam" id="NF033814">
    <property type="entry name" value="copper_CopC"/>
    <property type="match status" value="1"/>
</dbReference>
<evidence type="ECO:0000256" key="3">
    <source>
        <dbReference type="ARBA" id="ARBA00022723"/>
    </source>
</evidence>